<dbReference type="OrthoDB" id="9889855at2759"/>
<accession>A0A2I4CYB5</accession>
<dbReference type="InterPro" id="IPR020858">
    <property type="entry name" value="Serum_albumin-like"/>
</dbReference>
<reference evidence="6" key="1">
    <citation type="submission" date="2025-08" db="UniProtKB">
        <authorList>
            <consortium name="RefSeq"/>
        </authorList>
    </citation>
    <scope>IDENTIFICATION</scope>
</reference>
<dbReference type="GO" id="GO:0005615">
    <property type="term" value="C:extracellular space"/>
    <property type="evidence" value="ECO:0007669"/>
    <property type="project" value="InterPro"/>
</dbReference>
<dbReference type="PANTHER" id="PTHR16776">
    <property type="entry name" value="EXTRACELLULAR MATRIX PROTEIN 1"/>
    <property type="match status" value="1"/>
</dbReference>
<dbReference type="CTD" id="100332249"/>
<dbReference type="GO" id="GO:0007165">
    <property type="term" value="P:signal transduction"/>
    <property type="evidence" value="ECO:0007669"/>
    <property type="project" value="InterPro"/>
</dbReference>
<comment type="subcellular location">
    <subcellularLocation>
        <location evidence="1">Secreted</location>
    </subcellularLocation>
</comment>
<feature type="chain" id="PRO_5014188230" evidence="4">
    <location>
        <begin position="22"/>
        <end position="495"/>
    </location>
</feature>
<evidence type="ECO:0000313" key="6">
    <source>
        <dbReference type="RefSeq" id="XP_013884987.1"/>
    </source>
</evidence>
<dbReference type="Proteomes" id="UP000192220">
    <property type="component" value="Unplaced"/>
</dbReference>
<evidence type="ECO:0000313" key="5">
    <source>
        <dbReference type="Proteomes" id="UP000192220"/>
    </source>
</evidence>
<sequence>MGPSRAAVCAAVLLFVSLSSACTDEHDCLQREVSFDDIIREMQQPDADMEQKEVDLGDLMDLGEFSVTEQKRLLSPVDRGLGLTPVGRPPSFGPRSFGRLPVDYPVQFPLGRPTLDNIQAICVHGDHRPRYPDSYFPRSFFSKQKRKAAAVNNAESWFSTCCQLNQTLGVEGALCCATLAWERSVHLFCEEDLSVKDRLYECCKKRGNERLDCFNKDSSNPDYKPTEVLPVEQVQASAVFSFKPTDCSRDVSVTPVSQRANRGAVEKTQPTPNINFPPGRPSAENIDSLCGNQMLRPLYTTKCLPRSGNKLLARQVNTINRLEVGFKRCCQLKNGALNCADLKWRQEMNKYCLVRKGSQTFSQCCVDKKDDDRFRCFQSDSPDPHYNTTSAPEENTFSKVCRVRSRETRFPLKPVVKRCCLLPGGNQNSCLQQRLEEFSQNMCSRNKKGSPAVQRCCQLQTGEERTLQCLINIFMDPSSSSATRVQRQKKMCPIH</sequence>
<gene>
    <name evidence="6" type="primary">ecm1b</name>
</gene>
<feature type="signal peptide" evidence="4">
    <location>
        <begin position="1"/>
        <end position="21"/>
    </location>
</feature>
<name>A0A2I4CYB5_AUSLI</name>
<evidence type="ECO:0000256" key="3">
    <source>
        <dbReference type="ARBA" id="ARBA00022737"/>
    </source>
</evidence>
<proteinExistence type="predicted"/>
<keyword evidence="2" id="KW-0964">Secreted</keyword>
<dbReference type="SUPFAM" id="SSF48552">
    <property type="entry name" value="Serum albumin-like"/>
    <property type="match status" value="3"/>
</dbReference>
<dbReference type="InterPro" id="IPR008605">
    <property type="entry name" value="ECM1"/>
</dbReference>
<dbReference type="Pfam" id="PF05782">
    <property type="entry name" value="ECM1"/>
    <property type="match status" value="2"/>
</dbReference>
<dbReference type="RefSeq" id="XP_013884987.1">
    <property type="nucleotide sequence ID" value="XM_014029533.1"/>
</dbReference>
<dbReference type="GeneID" id="106533282"/>
<keyword evidence="5" id="KW-1185">Reference proteome</keyword>
<dbReference type="FunCoup" id="A0A2I4CYB5">
    <property type="interactions" value="940"/>
</dbReference>
<dbReference type="InParanoid" id="A0A2I4CYB5"/>
<organism evidence="5 6">
    <name type="scientific">Austrofundulus limnaeus</name>
    <name type="common">Annual killifish</name>
    <dbReference type="NCBI Taxonomy" id="52670"/>
    <lineage>
        <taxon>Eukaryota</taxon>
        <taxon>Metazoa</taxon>
        <taxon>Chordata</taxon>
        <taxon>Craniata</taxon>
        <taxon>Vertebrata</taxon>
        <taxon>Euteleostomi</taxon>
        <taxon>Actinopterygii</taxon>
        <taxon>Neopterygii</taxon>
        <taxon>Teleostei</taxon>
        <taxon>Neoteleostei</taxon>
        <taxon>Acanthomorphata</taxon>
        <taxon>Ovalentaria</taxon>
        <taxon>Atherinomorphae</taxon>
        <taxon>Cyprinodontiformes</taxon>
        <taxon>Rivulidae</taxon>
        <taxon>Austrofundulus</taxon>
    </lineage>
</organism>
<dbReference type="STRING" id="52670.A0A2I4CYB5"/>
<dbReference type="PANTHER" id="PTHR16776:SF3">
    <property type="entry name" value="EXTRACELLULAR MATRIX PROTEIN 1"/>
    <property type="match status" value="1"/>
</dbReference>
<evidence type="ECO:0000256" key="1">
    <source>
        <dbReference type="ARBA" id="ARBA00004613"/>
    </source>
</evidence>
<keyword evidence="4" id="KW-0732">Signal</keyword>
<protein>
    <submittedName>
        <fullName evidence="6">Extracellular matrix protein 1</fullName>
    </submittedName>
</protein>
<dbReference type="GO" id="GO:0030500">
    <property type="term" value="P:regulation of bone mineralization"/>
    <property type="evidence" value="ECO:0007669"/>
    <property type="project" value="TreeGrafter"/>
</dbReference>
<dbReference type="AlphaFoldDB" id="A0A2I4CYB5"/>
<dbReference type="KEGG" id="alim:106533282"/>
<evidence type="ECO:0000256" key="4">
    <source>
        <dbReference type="SAM" id="SignalP"/>
    </source>
</evidence>
<keyword evidence="3" id="KW-0677">Repeat</keyword>
<dbReference type="Gene3D" id="1.10.246.10">
    <property type="match status" value="3"/>
</dbReference>
<dbReference type="PROSITE" id="PS51257">
    <property type="entry name" value="PROKAR_LIPOPROTEIN"/>
    <property type="match status" value="1"/>
</dbReference>
<evidence type="ECO:0000256" key="2">
    <source>
        <dbReference type="ARBA" id="ARBA00022525"/>
    </source>
</evidence>